<feature type="compositionally biased region" description="Basic and acidic residues" evidence="1">
    <location>
        <begin position="420"/>
        <end position="432"/>
    </location>
</feature>
<feature type="region of interest" description="Disordered" evidence="1">
    <location>
        <begin position="501"/>
        <end position="528"/>
    </location>
</feature>
<keyword evidence="2" id="KW-0732">Signal</keyword>
<keyword evidence="4" id="KW-1185">Reference proteome</keyword>
<dbReference type="Proteomes" id="UP001164743">
    <property type="component" value="Chromosome 7A"/>
</dbReference>
<gene>
    <name evidence="3" type="ORF">PtA15_7A785</name>
</gene>
<dbReference type="RefSeq" id="XP_053022611.1">
    <property type="nucleotide sequence ID" value="XM_053171428.1"/>
</dbReference>
<name>A0ABY7CSG4_9BASI</name>
<feature type="region of interest" description="Disordered" evidence="1">
    <location>
        <begin position="382"/>
        <end position="446"/>
    </location>
</feature>
<evidence type="ECO:0000256" key="1">
    <source>
        <dbReference type="SAM" id="MobiDB-lite"/>
    </source>
</evidence>
<feature type="compositionally biased region" description="Basic and acidic residues" evidence="1">
    <location>
        <begin position="392"/>
        <end position="413"/>
    </location>
</feature>
<dbReference type="EMBL" id="CP110427">
    <property type="protein sequence ID" value="WAQ87056.1"/>
    <property type="molecule type" value="Genomic_DNA"/>
</dbReference>
<evidence type="ECO:0000256" key="2">
    <source>
        <dbReference type="SAM" id="SignalP"/>
    </source>
</evidence>
<feature type="compositionally biased region" description="Basic residues" evidence="1">
    <location>
        <begin position="382"/>
        <end position="391"/>
    </location>
</feature>
<evidence type="ECO:0000313" key="3">
    <source>
        <dbReference type="EMBL" id="WAQ87056.1"/>
    </source>
</evidence>
<evidence type="ECO:0000313" key="4">
    <source>
        <dbReference type="Proteomes" id="UP001164743"/>
    </source>
</evidence>
<feature type="signal peptide" evidence="2">
    <location>
        <begin position="1"/>
        <end position="23"/>
    </location>
</feature>
<proteinExistence type="predicted"/>
<protein>
    <submittedName>
        <fullName evidence="3">Uncharacterized protein</fullName>
    </submittedName>
</protein>
<sequence length="540" mass="56840">MKVSQSFVVVSLSVAAQTQVGMATPVPDASDLSFDSPLVSEAVLTEELPTRLVPKGFGKRAHPSLLSLDPRARAVSLSLNSNGRVNQRAHAQADRSKLQNSIHIGDSNILNASLGAHRPLHPLLSSDEHGLRTSLLDLSLKMKRSADEPSIPGIIQVVTGDVNKPVSDTLSNLPGVVNNFSALKKVLPVEPGVTKQLTGILGTRALPTEALPALSALPLSSLPLSILPLSSLPLSSLPLSGLPLSSLPLVSELSKSMPAGTTLSALPVAAPSTGLPIVGSLPILGSILSARSELADPSMAVLGGLSPPESLPTNHFNPDLLSASDIMAAGGAFPIQPSHSLDGQTLPNEPSFANFSQLFADAQAIQSSGGAVFPEAVLRSVKAPKKHKGSKSHHEDKNDDDSSKDESLKGNHEDAEDEDSSKAHHEDKEDTVSPKSQAQDKEDDEAALMKKLLEKLNVKALVPAPSVTTIETQAPAVQAVDAKATDLTSNQLPDTLAPLTKKIPKTIKTPLDDSQEDDIDYSPGPKLHRTRTVINFPHRK</sequence>
<reference evidence="3" key="1">
    <citation type="submission" date="2022-10" db="EMBL/GenBank/DDBJ databases">
        <title>Puccinia triticina Genome sequencing and assembly.</title>
        <authorList>
            <person name="Li C."/>
        </authorList>
    </citation>
    <scope>NUCLEOTIDE SEQUENCE</scope>
    <source>
        <strain evidence="3">Pt15</strain>
    </source>
</reference>
<organism evidence="3 4">
    <name type="scientific">Puccinia triticina</name>
    <dbReference type="NCBI Taxonomy" id="208348"/>
    <lineage>
        <taxon>Eukaryota</taxon>
        <taxon>Fungi</taxon>
        <taxon>Dikarya</taxon>
        <taxon>Basidiomycota</taxon>
        <taxon>Pucciniomycotina</taxon>
        <taxon>Pucciniomycetes</taxon>
        <taxon>Pucciniales</taxon>
        <taxon>Pucciniaceae</taxon>
        <taxon>Puccinia</taxon>
    </lineage>
</organism>
<feature type="chain" id="PRO_5047194675" evidence="2">
    <location>
        <begin position="24"/>
        <end position="540"/>
    </location>
</feature>
<dbReference type="GeneID" id="77812323"/>
<accession>A0ABY7CSG4</accession>